<feature type="region of interest" description="Disordered" evidence="7">
    <location>
        <begin position="1"/>
        <end position="55"/>
    </location>
</feature>
<feature type="domain" description="C2H2-type" evidence="11">
    <location>
        <begin position="68"/>
        <end position="91"/>
    </location>
</feature>
<keyword evidence="4" id="KW-0479">Metal-binding</keyword>
<dbReference type="Gene3D" id="3.30.160.60">
    <property type="entry name" value="Classic Zinc Finger"/>
    <property type="match status" value="1"/>
</dbReference>
<evidence type="ECO:0000256" key="3">
    <source>
        <dbReference type="ARBA" id="ARBA00022803"/>
    </source>
</evidence>
<dbReference type="InterPro" id="IPR001005">
    <property type="entry name" value="SANT/Myb"/>
</dbReference>
<evidence type="ECO:0000259" key="11">
    <source>
        <dbReference type="PROSITE" id="PS50157"/>
    </source>
</evidence>
<feature type="region of interest" description="Disordered" evidence="7">
    <location>
        <begin position="1255"/>
        <end position="1280"/>
    </location>
</feature>
<dbReference type="OrthoDB" id="9988102at2759"/>
<feature type="compositionally biased region" description="Basic and acidic residues" evidence="7">
    <location>
        <begin position="1"/>
        <end position="26"/>
    </location>
</feature>
<gene>
    <name evidence="12" type="ORF">SBOR_7060</name>
</gene>
<dbReference type="PROSITE" id="PS50090">
    <property type="entry name" value="MYB_LIKE"/>
    <property type="match status" value="1"/>
</dbReference>
<feature type="domain" description="SH3" evidence="9">
    <location>
        <begin position="926"/>
        <end position="989"/>
    </location>
</feature>
<keyword evidence="1 5" id="KW-0728">SH3 domain</keyword>
<dbReference type="Gene3D" id="1.10.10.60">
    <property type="entry name" value="Homeodomain-like"/>
    <property type="match status" value="1"/>
</dbReference>
<dbReference type="Gene3D" id="1.25.40.10">
    <property type="entry name" value="Tetratricopeptide repeat domain"/>
    <property type="match status" value="1"/>
</dbReference>
<feature type="compositionally biased region" description="Acidic residues" evidence="7">
    <location>
        <begin position="1255"/>
        <end position="1268"/>
    </location>
</feature>
<dbReference type="PROSITE" id="PS50002">
    <property type="entry name" value="SH3"/>
    <property type="match status" value="1"/>
</dbReference>
<evidence type="ECO:0000259" key="9">
    <source>
        <dbReference type="PROSITE" id="PS50002"/>
    </source>
</evidence>
<comment type="caution">
    <text evidence="12">The sequence shown here is derived from an EMBL/GenBank/DDBJ whole genome shotgun (WGS) entry which is preliminary data.</text>
</comment>
<feature type="compositionally biased region" description="Acidic residues" evidence="7">
    <location>
        <begin position="1104"/>
        <end position="1113"/>
    </location>
</feature>
<evidence type="ECO:0000256" key="4">
    <source>
        <dbReference type="PROSITE-ProRule" id="PRU00042"/>
    </source>
</evidence>
<dbReference type="PANTHER" id="PTHR45641">
    <property type="entry name" value="TETRATRICOPEPTIDE REPEAT PROTEIN (AFU_ORTHOLOGUE AFUA_6G03870)"/>
    <property type="match status" value="1"/>
</dbReference>
<keyword evidence="2" id="KW-0677">Repeat</keyword>
<dbReference type="Pfam" id="PF00096">
    <property type="entry name" value="zf-C2H2"/>
    <property type="match status" value="1"/>
</dbReference>
<keyword evidence="4" id="KW-0862">Zinc</keyword>
<dbReference type="InterPro" id="IPR019734">
    <property type="entry name" value="TPR_rpt"/>
</dbReference>
<organism evidence="12 13">
    <name type="scientific">Sclerotinia borealis (strain F-4128)</name>
    <dbReference type="NCBI Taxonomy" id="1432307"/>
    <lineage>
        <taxon>Eukaryota</taxon>
        <taxon>Fungi</taxon>
        <taxon>Dikarya</taxon>
        <taxon>Ascomycota</taxon>
        <taxon>Pezizomycotina</taxon>
        <taxon>Leotiomycetes</taxon>
        <taxon>Helotiales</taxon>
        <taxon>Sclerotiniaceae</taxon>
        <taxon>Sclerotinia</taxon>
    </lineage>
</organism>
<dbReference type="STRING" id="1432307.W9CCH9"/>
<dbReference type="CDD" id="cd00167">
    <property type="entry name" value="SANT"/>
    <property type="match status" value="1"/>
</dbReference>
<dbReference type="InterPro" id="IPR009057">
    <property type="entry name" value="Homeodomain-like_sf"/>
</dbReference>
<feature type="transmembrane region" description="Helical" evidence="8">
    <location>
        <begin position="1675"/>
        <end position="1697"/>
    </location>
</feature>
<evidence type="ECO:0008006" key="14">
    <source>
        <dbReference type="Google" id="ProtNLM"/>
    </source>
</evidence>
<dbReference type="HOGENOM" id="CLU_241010_0_0_1"/>
<evidence type="ECO:0000313" key="13">
    <source>
        <dbReference type="Proteomes" id="UP000019487"/>
    </source>
</evidence>
<evidence type="ECO:0000259" key="10">
    <source>
        <dbReference type="PROSITE" id="PS50090"/>
    </source>
</evidence>
<evidence type="ECO:0000256" key="6">
    <source>
        <dbReference type="PROSITE-ProRule" id="PRU00339"/>
    </source>
</evidence>
<dbReference type="InterPro" id="IPR036236">
    <property type="entry name" value="Znf_C2H2_sf"/>
</dbReference>
<accession>W9CCH9</accession>
<dbReference type="SUPFAM" id="SSF57667">
    <property type="entry name" value="beta-beta-alpha zinc fingers"/>
    <property type="match status" value="1"/>
</dbReference>
<dbReference type="SUPFAM" id="SSF50044">
    <property type="entry name" value="SH3-domain"/>
    <property type="match status" value="1"/>
</dbReference>
<dbReference type="InterPro" id="IPR036028">
    <property type="entry name" value="SH3-like_dom_sf"/>
</dbReference>
<dbReference type="Pfam" id="PF00249">
    <property type="entry name" value="Myb_DNA-binding"/>
    <property type="match status" value="1"/>
</dbReference>
<dbReference type="Pfam" id="PF13424">
    <property type="entry name" value="TPR_12"/>
    <property type="match status" value="1"/>
</dbReference>
<dbReference type="SMART" id="SM00326">
    <property type="entry name" value="SH3"/>
    <property type="match status" value="1"/>
</dbReference>
<dbReference type="SUPFAM" id="SSF48452">
    <property type="entry name" value="TPR-like"/>
    <property type="match status" value="1"/>
</dbReference>
<keyword evidence="13" id="KW-1185">Reference proteome</keyword>
<dbReference type="PROSITE" id="PS00028">
    <property type="entry name" value="ZINC_FINGER_C2H2_1"/>
    <property type="match status" value="1"/>
</dbReference>
<evidence type="ECO:0000256" key="2">
    <source>
        <dbReference type="ARBA" id="ARBA00022737"/>
    </source>
</evidence>
<keyword evidence="8" id="KW-1133">Transmembrane helix</keyword>
<reference evidence="12 13" key="1">
    <citation type="journal article" date="2014" name="Genome Announc.">
        <title>Draft genome sequence of Sclerotinia borealis, a psychrophilic plant pathogenic fungus.</title>
        <authorList>
            <person name="Mardanov A.V."/>
            <person name="Beletsky A.V."/>
            <person name="Kadnikov V.V."/>
            <person name="Ignatov A.N."/>
            <person name="Ravin N.V."/>
        </authorList>
    </citation>
    <scope>NUCLEOTIDE SEQUENCE [LARGE SCALE GENOMIC DNA]</scope>
    <source>
        <strain evidence="13">F-4157</strain>
    </source>
</reference>
<evidence type="ECO:0000313" key="12">
    <source>
        <dbReference type="EMBL" id="ESZ92534.1"/>
    </source>
</evidence>
<dbReference type="GO" id="GO:0008270">
    <property type="term" value="F:zinc ion binding"/>
    <property type="evidence" value="ECO:0007669"/>
    <property type="project" value="UniProtKB-KW"/>
</dbReference>
<evidence type="ECO:0000256" key="1">
    <source>
        <dbReference type="ARBA" id="ARBA00022443"/>
    </source>
</evidence>
<feature type="region of interest" description="Disordered" evidence="7">
    <location>
        <begin position="1484"/>
        <end position="1507"/>
    </location>
</feature>
<dbReference type="EMBL" id="AYSA01000379">
    <property type="protein sequence ID" value="ESZ92534.1"/>
    <property type="molecule type" value="Genomic_DNA"/>
</dbReference>
<feature type="region of interest" description="Disordered" evidence="7">
    <location>
        <begin position="1079"/>
        <end position="1116"/>
    </location>
</feature>
<feature type="transmembrane region" description="Helical" evidence="8">
    <location>
        <begin position="1704"/>
        <end position="1726"/>
    </location>
</feature>
<dbReference type="InterPro" id="IPR011990">
    <property type="entry name" value="TPR-like_helical_dom_sf"/>
</dbReference>
<feature type="domain" description="Myb-like" evidence="10">
    <location>
        <begin position="534"/>
        <end position="585"/>
    </location>
</feature>
<dbReference type="SMART" id="SM00717">
    <property type="entry name" value="SANT"/>
    <property type="match status" value="1"/>
</dbReference>
<keyword evidence="4" id="KW-0863">Zinc-finger</keyword>
<dbReference type="PROSITE" id="PS50157">
    <property type="entry name" value="ZINC_FINGER_C2H2_2"/>
    <property type="match status" value="1"/>
</dbReference>
<dbReference type="Proteomes" id="UP000019487">
    <property type="component" value="Unassembled WGS sequence"/>
</dbReference>
<dbReference type="PANTHER" id="PTHR45641:SF19">
    <property type="entry name" value="NEPHROCYSTIN-3"/>
    <property type="match status" value="1"/>
</dbReference>
<dbReference type="InterPro" id="IPR013087">
    <property type="entry name" value="Znf_C2H2_type"/>
</dbReference>
<evidence type="ECO:0000256" key="5">
    <source>
        <dbReference type="PROSITE-ProRule" id="PRU00192"/>
    </source>
</evidence>
<feature type="region of interest" description="Disordered" evidence="7">
    <location>
        <begin position="678"/>
        <end position="701"/>
    </location>
</feature>
<sequence>MSDTGLRDSGPRLEERLPEDQDKHVISSDANAAGNHTGDSFAESHDHNGQAHSSTNGQANFIELTLPFECDECPRSFYRAKDLQWHRYKHATGLVFSCDDCEGMFPTNDDFEKHMSMGCEKTRSRQQPEKVIPSSIPLDMQRYVPSLPNHEPKPHDFAGLKTASLNRDPSDLDPRNSTYIARRRKSLISEKLPTATNHAFGSPPSQSIPDLVFLNDPELSAVSNSPSVETPQPRWDDLTREAFETFEEMNSRHRREYDDLQRRITQKKYLATDITRDDINRQCDELKRRLKKRQYMETPLLVDSDTRNRRISKELKATESKAYAATMSSIDSELQWMETEKALLQTLEAKERELGPDNISTIDTVKNTARVYFEQGKLVEAEDMFLRALYGYQSVSGPTQVLINGIINNLGRVYYRQGNMAKAEKMYVQALSSFERYLGSNHPTTRNTANRLGHVYQKQGKLQEAQELFEKSTAPEADSSSDLVKDSTAGFNHLKPDATRIDNLTGTRKFTSDNIRDLGMVFRDNDPSQNVNSKNQSDTMPWATSEDACLLRTIARIGLEDWPAVSAVVDTKTSEQCHHRYLKFEKSFGIDPTSCDKSSQIKFFMGAVETGSSTELAHWLRNHRGTSEDEDDVGLQWEKGGVKVEERSLERTSVSGSISPNAGRSFNINDERIAHWNDDIVQSSPNDNRRRSSQLSAKFGDNSHGYTNVELSALELDIENRKDERLLKRPTRNETPTRKFEQNAKLEHGGDLPSEEDKIWLKEVEEVVLNYKLPAGLNEELAFGIQEQAHTETHHPSKAIEVLEMVGQTATEPHMDSSFPRTQSKSLESAISVREHELDGPLLDEEELNLLKRVKPRRLNILETIGDEFSSRSQSELLNLETLSLKSLVADIPERSTNSTTIPADDSQAQAKHDNAINVEWDKSNQPERHGKAIASFNFQSENDNELTIVERQVLEISYRHGQDWLVAKDLKTNKSGLVPEKHIYMLDKLSRGVNSQDIEEKLTELATDLAKTTLEKSQWFGNMDGSDLEHAITMLGNEVRSKLHGQGWPRTKLEMHREVHMKTFRDLLAHNRKEQSFEFSKTSPSFSTEDDISADDHPSLPLNEDDIPDDQSDNSFEFSATESVVSVADSRFSSISLATGSSMSSLSVSQTATDRLVRLLLEDTVIKPLCEDALRETGMSRERFERNLGRLLKGFAVELRKEAQTREERQAAHLVRFRARNSANMICSTLQTERGPKSAATGVRGAVLPIVEAEETEGDLDVEDDSDSASGSSDAPDDFQHLENFVRDSQAFKLFREKLRVFIHPQKSQPIMASISTVTSRRNSLSSKQNALATALPELLEDVNGELILTSTNVEESTNVLMALDEIQQSSSNLKLEILQKMYQPISQKLTLLASVIPIWKRPPVPTGKTRIEWRCKCGHKIYDDFTELRPGAANRLKQILASHDSERTNTSRISTISSCNRSLSSSFSTMLTLWTSNSSRKSLESGLPTHEPPTSQVDPNNPKAAEPTPLPVELLYLLLCYPSGRYATRLLQLDLHNLEANSDQSLFTILRSNYKSMRGRFYNLISLKTLKSIKFVHFEMYRSSLIDVRQKDVIPPPGHIEYRYSPAPPEVIPPIGDNHLMHLFLHPSHADEDSVCLDRFPKKLKEKLYCKKGQPTNFGWGLEFVEGWDMKSIWIIAFIIFGLGSFLLGTLWAVYKHSVQDAFAIAGYMVSFAAISVGAVQSLLVM</sequence>
<evidence type="ECO:0000256" key="7">
    <source>
        <dbReference type="SAM" id="MobiDB-lite"/>
    </source>
</evidence>
<name>W9CCH9_SCLBF</name>
<dbReference type="SMART" id="SM00355">
    <property type="entry name" value="ZnF_C2H2"/>
    <property type="match status" value="2"/>
</dbReference>
<protein>
    <recommendedName>
        <fullName evidence="14">C2H2-type domain-containing protein</fullName>
    </recommendedName>
</protein>
<dbReference type="SMART" id="SM00028">
    <property type="entry name" value="TPR"/>
    <property type="match status" value="3"/>
</dbReference>
<dbReference type="PROSITE" id="PS50005">
    <property type="entry name" value="TPR"/>
    <property type="match status" value="1"/>
</dbReference>
<keyword evidence="8" id="KW-0472">Membrane</keyword>
<dbReference type="Gene3D" id="2.30.30.40">
    <property type="entry name" value="SH3 Domains"/>
    <property type="match status" value="1"/>
</dbReference>
<dbReference type="SUPFAM" id="SSF46689">
    <property type="entry name" value="Homeodomain-like"/>
    <property type="match status" value="1"/>
</dbReference>
<proteinExistence type="predicted"/>
<feature type="region of interest" description="Disordered" evidence="7">
    <location>
        <begin position="729"/>
        <end position="751"/>
    </location>
</feature>
<keyword evidence="3 6" id="KW-0802">TPR repeat</keyword>
<keyword evidence="8" id="KW-0812">Transmembrane</keyword>
<feature type="repeat" description="TPR" evidence="6">
    <location>
        <begin position="446"/>
        <end position="479"/>
    </location>
</feature>
<dbReference type="InterPro" id="IPR001452">
    <property type="entry name" value="SH3_domain"/>
</dbReference>
<evidence type="ECO:0000256" key="8">
    <source>
        <dbReference type="SAM" id="Phobius"/>
    </source>
</evidence>
<feature type="compositionally biased region" description="Polar residues" evidence="7">
    <location>
        <begin position="1079"/>
        <end position="1088"/>
    </location>
</feature>